<evidence type="ECO:0000256" key="2">
    <source>
        <dbReference type="SAM" id="MobiDB-lite"/>
    </source>
</evidence>
<feature type="domain" description="Dynein axonemal heavy chain 2/5/8 coiled-coil" evidence="6">
    <location>
        <begin position="1214"/>
        <end position="1329"/>
    </location>
</feature>
<dbReference type="Pfam" id="PF12774">
    <property type="entry name" value="AAA_6"/>
    <property type="match status" value="1"/>
</dbReference>
<dbReference type="InterPro" id="IPR013602">
    <property type="entry name" value="Dynein_heavy_linker"/>
</dbReference>
<feature type="domain" description="Dynein heavy chain linker" evidence="4">
    <location>
        <begin position="1412"/>
        <end position="1825"/>
    </location>
</feature>
<evidence type="ECO:0000259" key="3">
    <source>
        <dbReference type="Pfam" id="PF08385"/>
    </source>
</evidence>
<dbReference type="Pfam" id="PF08393">
    <property type="entry name" value="DHC_N2"/>
    <property type="match status" value="1"/>
</dbReference>
<keyword evidence="1" id="KW-0175">Coiled coil</keyword>
<protein>
    <submittedName>
        <fullName evidence="7">Uncharacterized protein</fullName>
    </submittedName>
</protein>
<evidence type="ECO:0000313" key="8">
    <source>
        <dbReference type="Proteomes" id="UP001642540"/>
    </source>
</evidence>
<dbReference type="EMBL" id="CAXLJM020000046">
    <property type="protein sequence ID" value="CAL8110973.1"/>
    <property type="molecule type" value="Genomic_DNA"/>
</dbReference>
<dbReference type="Gene3D" id="1.20.140.100">
    <property type="entry name" value="Dynein heavy chain, N-terminal domain 2"/>
    <property type="match status" value="1"/>
</dbReference>
<dbReference type="InterPro" id="IPR026983">
    <property type="entry name" value="DHC"/>
</dbReference>
<feature type="domain" description="Dynein heavy chain hydrolytic ATP-binding dynein motor region" evidence="5">
    <location>
        <begin position="1971"/>
        <end position="2265"/>
    </location>
</feature>
<evidence type="ECO:0000259" key="5">
    <source>
        <dbReference type="Pfam" id="PF12774"/>
    </source>
</evidence>
<dbReference type="InterPro" id="IPR042222">
    <property type="entry name" value="Dynein_2_N"/>
</dbReference>
<dbReference type="InterPro" id="IPR043157">
    <property type="entry name" value="Dynein_AAA1S"/>
</dbReference>
<feature type="region of interest" description="Disordered" evidence="2">
    <location>
        <begin position="168"/>
        <end position="187"/>
    </location>
</feature>
<dbReference type="Gene3D" id="1.10.8.710">
    <property type="match status" value="1"/>
</dbReference>
<dbReference type="Gene3D" id="3.40.50.300">
    <property type="entry name" value="P-loop containing nucleotide triphosphate hydrolases"/>
    <property type="match status" value="1"/>
</dbReference>
<feature type="compositionally biased region" description="Basic residues" evidence="2">
    <location>
        <begin position="34"/>
        <end position="45"/>
    </location>
</feature>
<dbReference type="InterPro" id="IPR042228">
    <property type="entry name" value="Dynein_linker_3"/>
</dbReference>
<dbReference type="Pfam" id="PF08385">
    <property type="entry name" value="DHC_N1"/>
    <property type="match status" value="1"/>
</dbReference>
<dbReference type="InterPro" id="IPR056759">
    <property type="entry name" value="DYH2-5-8_CC"/>
</dbReference>
<keyword evidence="8" id="KW-1185">Reference proteome</keyword>
<gene>
    <name evidence="7" type="ORF">ODALV1_LOCUS14608</name>
</gene>
<evidence type="ECO:0000259" key="6">
    <source>
        <dbReference type="Pfam" id="PF25007"/>
    </source>
</evidence>
<dbReference type="Gene3D" id="1.10.287.2620">
    <property type="match status" value="1"/>
</dbReference>
<dbReference type="Gene3D" id="3.20.180.20">
    <property type="entry name" value="Dynein heavy chain, N-terminal domain 2"/>
    <property type="match status" value="1"/>
</dbReference>
<organism evidence="7 8">
    <name type="scientific">Orchesella dallaii</name>
    <dbReference type="NCBI Taxonomy" id="48710"/>
    <lineage>
        <taxon>Eukaryota</taxon>
        <taxon>Metazoa</taxon>
        <taxon>Ecdysozoa</taxon>
        <taxon>Arthropoda</taxon>
        <taxon>Hexapoda</taxon>
        <taxon>Collembola</taxon>
        <taxon>Entomobryomorpha</taxon>
        <taxon>Entomobryoidea</taxon>
        <taxon>Orchesellidae</taxon>
        <taxon>Orchesellinae</taxon>
        <taxon>Orchesella</taxon>
    </lineage>
</organism>
<dbReference type="InterPro" id="IPR035699">
    <property type="entry name" value="AAA_6"/>
</dbReference>
<dbReference type="PANTHER" id="PTHR45703">
    <property type="entry name" value="DYNEIN HEAVY CHAIN"/>
    <property type="match status" value="1"/>
</dbReference>
<comment type="caution">
    <text evidence="7">The sequence shown here is derived from an EMBL/GenBank/DDBJ whole genome shotgun (WGS) entry which is preliminary data.</text>
</comment>
<dbReference type="Gene3D" id="1.20.58.1120">
    <property type="match status" value="1"/>
</dbReference>
<dbReference type="PANTHER" id="PTHR45703:SF32">
    <property type="entry name" value="DYNEINS HEAVY CHAIN"/>
    <property type="match status" value="1"/>
</dbReference>
<feature type="compositionally biased region" description="Basic residues" evidence="2">
    <location>
        <begin position="63"/>
        <end position="74"/>
    </location>
</feature>
<reference evidence="7 8" key="1">
    <citation type="submission" date="2024-08" db="EMBL/GenBank/DDBJ databases">
        <authorList>
            <person name="Cucini C."/>
            <person name="Frati F."/>
        </authorList>
    </citation>
    <scope>NUCLEOTIDE SEQUENCE [LARGE SCALE GENOMIC DNA]</scope>
</reference>
<evidence type="ECO:0000256" key="1">
    <source>
        <dbReference type="SAM" id="Coils"/>
    </source>
</evidence>
<feature type="region of interest" description="Disordered" evidence="2">
    <location>
        <begin position="1"/>
        <end position="109"/>
    </location>
</feature>
<evidence type="ECO:0000313" key="7">
    <source>
        <dbReference type="EMBL" id="CAL8110973.1"/>
    </source>
</evidence>
<dbReference type="Pfam" id="PF25007">
    <property type="entry name" value="DYH2-5-8_CC"/>
    <property type="match status" value="1"/>
</dbReference>
<feature type="domain" description="Dynein heavy chain tail" evidence="3">
    <location>
        <begin position="329"/>
        <end position="893"/>
    </location>
</feature>
<dbReference type="Proteomes" id="UP001642540">
    <property type="component" value="Unassembled WGS sequence"/>
</dbReference>
<dbReference type="InterPro" id="IPR013594">
    <property type="entry name" value="Dynein_heavy_tail"/>
</dbReference>
<feature type="coiled-coil region" evidence="1">
    <location>
        <begin position="1684"/>
        <end position="1722"/>
    </location>
</feature>
<sequence length="2278" mass="263612">MKKKRSKTRRLSDEGSEATNLAPDGANSDEYRQPKKTKSRLRRRRDSYAEPDSDSDASNIEARRKRRKRKKRGGSKTPAATTEESSEWDDAGSRVRKGSKATLADEKEKTKEITEKDLVARMQRLIPYLPPDSPLWTKWTLGPLYYFIRRAQSTLVIAICLNSLEKSTKNNKNNTNTTSNNSHPTTSSKVLNRLLRICKPINGTSFITFNQLIPDYKGDFFYFVKASRVKLEGFNYDDMVVCGNVSSSHIASLNSLLLHLWTPLLLEKEFIPDGIKDELLTDLNTISCSCRTITHAQESGQLLLFVPQESYLDERSDMELSKDKEFCVRLEETIVYWLTKLKEVLILKELNDSEGWPAPLDEVQFWKLRSKNLEEVLSQVRSNTVKKTLRILALSRSPYIEELQKISKKLIQSWSEASSNAHYLKTLLPICYRLPRLRLKEIPDEIQKYLWLTLIIWRNSSHYNSSKRLNGLLRKFSNAIIIECRKRIKVNFVLEGKVISTGQMMRNCLKCLNWWKEKFATTEAMHLARYPDITWIFNYDQIFTHVDSMIHRLKDLLEICETQKLYGRKIDDTEEREPLPLYPGTRGLYITKVMKSIENNLNSKLNELFSVSHLCLDVKSIEWHAHMQSFKETVLSIEMTIQNLLEETFDQMSNLQQKLELLQLFFKFYTREIISRQIDKLTILLFEYFEAEVLRLRKLFEEKIVPLPMTFSQMAGRGAWASHMKKRLDFNLGMLKKAESWLPKSRFSDIVKQEAKSLSDSISIYAKKTYEEWTTKELEKKDYLSKLKIPLLLRQGRDKKGIVEMNFDRRVYYNLAEAEMWQRVGRAVPLVLLLSIYPLRERLHTLRTNVSAVAKHYNRIVCSLSRDEKLLFRETLLPLEKKIYPCLSEFTWAPDPTLPTTVDHVFLEEFLKLASQIRGSILLYRNANFRIANITFGISNQKMIEINEKIVYTQTSFRAQLNDKILKELKEIMKDYKSICKVLQVALQIFRDDGPAVKIQWGKYVKMIDECVEEALCTSLRSSLEHLANVICSSDKPIFKLELKLDSNLGQIIFEPRLEDLSEMILGVHENIAMAFENLPRVSQFFGTFSPDAKPAVSLPTSFTSTLLSDDVSLGIQDRIRFTIEKCFSELNLYMDRWVPYRDIWELDKEEFVKSYGINNPGVKAYEKDLSKYLELSKVVHGSDSMITVQFCELDCTPFKTGVSEESEKWFHLLANSLYNKPKSTLEGLYEYMESNQRKFSKEPGNIQEQIGAFKLLQNIKAEANQKVLTFPGIQEQFGMLKKFNFNIEPEVQTLADNLGREWKAYLKSLIAADNHLQMSYDKLRTAFLDQDCNFINSVNELVQSYEKEGPFSTTKADAFQLEDGGGPCEKALAQLDHFENKLVLFKQEENELILSLKSFNITKGHNKTLIALETEIGSLRKVWKTVQEWDIHWNQWKIIQVQSLHPEMMNKVAYKFLQVFQKLSKEFEAKSWPVIGETIEFLENFQGSMKTVTFLKNETLRDRHWERIKGIVGSKLDPHSQDFNLETIVSLRLHAYFQEVAEISLASGKETAVENTLKTIEQYWKGEYFGVTHRKGFSVPFQIHCNENLKDSLMDHIVSLSAMKGSQFIEPFLEKIEFWEGTLAKVNQIVDQLLAIQEEWLFMEMVFSDQDIQRELSQQAKHFKNVKSLWGSIVLIITENRNVIMAVNQAEDLKEMLNHLEEQMERLRKELQTILHKKRQEFPRFYFLSDSLLLECLAGSLKRGRNNLGKIIQQMYPNVEKLFLSSQTEESFPPAMKVIDAVICKQGESLQLLKPVEMIGPVESWFENFDFTLKSTVKSNLRSCLENLRQNITRLDLWMIEWPSQSCLTALEIQWTLDVTRALLHISSTVENVVEQSTGEYTLKKISRRLKRIFVKLTEILKEQQNENGGRLKVAGILMTIMYLRDITERLYLRNCSDVNSFEWLQYLRCYWERDTNECLVRQAEASFEYGYEFIGNSERAVITPLTERCFMGLTTALSFHFGAFIYGTSNAGKKETTNELGRKLGMHMVNLSMSSCTDYEHLSRKLIGLVQTGSWGILSHIENCQPEIISFLNDRLSVIMKGKCQNVEKLVLSGFEVNLQQSCAIFVLMRRDAKGNKIDLSGLKSTLRPVALIQPDTKNILDVKLFIGGFDNSTSLAKKLETIFTTARSILCSQNHCNFSLDGMLAVVKQAMEFKTTYGKRLSESESIIKAIQNIVTPALSSEENVIFASLIKDTFPNEEPLKVENAALENMIGDAIKLIGYQVIYLPSRFRIGRI</sequence>
<accession>A0ABP1QSN6</accession>
<proteinExistence type="predicted"/>
<dbReference type="InterPro" id="IPR027417">
    <property type="entry name" value="P-loop_NTPase"/>
</dbReference>
<name>A0ABP1QSN6_9HEXA</name>
<evidence type="ECO:0000259" key="4">
    <source>
        <dbReference type="Pfam" id="PF08393"/>
    </source>
</evidence>